<reference evidence="1 2" key="1">
    <citation type="submission" date="2019-07" db="EMBL/GenBank/DDBJ databases">
        <authorList>
            <person name="Huq M.A."/>
        </authorList>
    </citation>
    <scope>NUCLEOTIDE SEQUENCE [LARGE SCALE GENOMIC DNA]</scope>
    <source>
        <strain evidence="1 2">MAH-3</strain>
    </source>
</reference>
<name>A0A556MXW2_9FLAO</name>
<accession>A0A556MXW2</accession>
<gene>
    <name evidence="1" type="ORF">FO442_09035</name>
</gene>
<dbReference type="AlphaFoldDB" id="A0A556MXW2"/>
<protein>
    <submittedName>
        <fullName evidence="1">Uncharacterized protein</fullName>
    </submittedName>
</protein>
<proteinExistence type="predicted"/>
<dbReference type="Proteomes" id="UP000316008">
    <property type="component" value="Unassembled WGS sequence"/>
</dbReference>
<keyword evidence="2" id="KW-1185">Reference proteome</keyword>
<dbReference type="OrthoDB" id="982075at2"/>
<comment type="caution">
    <text evidence="1">The sequence shown here is derived from an EMBL/GenBank/DDBJ whole genome shotgun (WGS) entry which is preliminary data.</text>
</comment>
<evidence type="ECO:0000313" key="2">
    <source>
        <dbReference type="Proteomes" id="UP000316008"/>
    </source>
</evidence>
<dbReference type="EMBL" id="VLPL01000004">
    <property type="protein sequence ID" value="TSJ44735.1"/>
    <property type="molecule type" value="Genomic_DNA"/>
</dbReference>
<organism evidence="1 2">
    <name type="scientific">Fluviicola chungangensis</name>
    <dbReference type="NCBI Taxonomy" id="2597671"/>
    <lineage>
        <taxon>Bacteria</taxon>
        <taxon>Pseudomonadati</taxon>
        <taxon>Bacteroidota</taxon>
        <taxon>Flavobacteriia</taxon>
        <taxon>Flavobacteriales</taxon>
        <taxon>Crocinitomicaceae</taxon>
        <taxon>Fluviicola</taxon>
    </lineage>
</organism>
<evidence type="ECO:0000313" key="1">
    <source>
        <dbReference type="EMBL" id="TSJ44735.1"/>
    </source>
</evidence>
<sequence>MEPVTVEKEMVKDLTFKHQVEFEQQSDIRSKLEEATRLGNGYHHKVGIIFHDDEGLKRVNTTIWATGQKYICLKGGMWIPIDHIVELKF</sequence>
<dbReference type="RefSeq" id="WP_144332849.1">
    <property type="nucleotide sequence ID" value="NZ_VLPL01000004.1"/>
</dbReference>